<proteinExistence type="predicted"/>
<keyword evidence="1" id="KW-0687">Ribonucleoprotein</keyword>
<protein>
    <submittedName>
        <fullName evidence="1">50S ribosomal protein L11</fullName>
    </submittedName>
</protein>
<dbReference type="GO" id="GO:0005840">
    <property type="term" value="C:ribosome"/>
    <property type="evidence" value="ECO:0007669"/>
    <property type="project" value="UniProtKB-KW"/>
</dbReference>
<dbReference type="AlphaFoldDB" id="A0A5A7PPB1"/>
<reference evidence="2" key="1">
    <citation type="journal article" date="2019" name="Curr. Biol.">
        <title>Genome Sequence of Striga asiatica Provides Insight into the Evolution of Plant Parasitism.</title>
        <authorList>
            <person name="Yoshida S."/>
            <person name="Kim S."/>
            <person name="Wafula E.K."/>
            <person name="Tanskanen J."/>
            <person name="Kim Y.M."/>
            <person name="Honaas L."/>
            <person name="Yang Z."/>
            <person name="Spallek T."/>
            <person name="Conn C.E."/>
            <person name="Ichihashi Y."/>
            <person name="Cheong K."/>
            <person name="Cui S."/>
            <person name="Der J.P."/>
            <person name="Gundlach H."/>
            <person name="Jiao Y."/>
            <person name="Hori C."/>
            <person name="Ishida J.K."/>
            <person name="Kasahara H."/>
            <person name="Kiba T."/>
            <person name="Kim M.S."/>
            <person name="Koo N."/>
            <person name="Laohavisit A."/>
            <person name="Lee Y.H."/>
            <person name="Lumba S."/>
            <person name="McCourt P."/>
            <person name="Mortimer J.C."/>
            <person name="Mutuku J.M."/>
            <person name="Nomura T."/>
            <person name="Sasaki-Sekimoto Y."/>
            <person name="Seto Y."/>
            <person name="Wang Y."/>
            <person name="Wakatake T."/>
            <person name="Sakakibara H."/>
            <person name="Demura T."/>
            <person name="Yamaguchi S."/>
            <person name="Yoneyama K."/>
            <person name="Manabe R.I."/>
            <person name="Nelson D.C."/>
            <person name="Schulman A.H."/>
            <person name="Timko M.P."/>
            <person name="dePamphilis C.W."/>
            <person name="Choi D."/>
            <person name="Shirasu K."/>
        </authorList>
    </citation>
    <scope>NUCLEOTIDE SEQUENCE [LARGE SCALE GENOMIC DNA]</scope>
    <source>
        <strain evidence="2">cv. UVA1</strain>
    </source>
</reference>
<keyword evidence="1" id="KW-0689">Ribosomal protein</keyword>
<evidence type="ECO:0000313" key="2">
    <source>
        <dbReference type="Proteomes" id="UP000325081"/>
    </source>
</evidence>
<accession>A0A5A7PPB1</accession>
<gene>
    <name evidence="1" type="ORF">STAS_10705</name>
</gene>
<dbReference type="Proteomes" id="UP000325081">
    <property type="component" value="Unassembled WGS sequence"/>
</dbReference>
<dbReference type="EMBL" id="BKCP01004905">
    <property type="protein sequence ID" value="GER34476.1"/>
    <property type="molecule type" value="Genomic_DNA"/>
</dbReference>
<evidence type="ECO:0000313" key="1">
    <source>
        <dbReference type="EMBL" id="GER34476.1"/>
    </source>
</evidence>
<organism evidence="1 2">
    <name type="scientific">Striga asiatica</name>
    <name type="common">Asiatic witchweed</name>
    <name type="synonym">Buchnera asiatica</name>
    <dbReference type="NCBI Taxonomy" id="4170"/>
    <lineage>
        <taxon>Eukaryota</taxon>
        <taxon>Viridiplantae</taxon>
        <taxon>Streptophyta</taxon>
        <taxon>Embryophyta</taxon>
        <taxon>Tracheophyta</taxon>
        <taxon>Spermatophyta</taxon>
        <taxon>Magnoliopsida</taxon>
        <taxon>eudicotyledons</taxon>
        <taxon>Gunneridae</taxon>
        <taxon>Pentapetalae</taxon>
        <taxon>asterids</taxon>
        <taxon>lamiids</taxon>
        <taxon>Lamiales</taxon>
        <taxon>Orobanchaceae</taxon>
        <taxon>Buchnereae</taxon>
        <taxon>Striga</taxon>
    </lineage>
</organism>
<name>A0A5A7PPB1_STRAF</name>
<comment type="caution">
    <text evidence="1">The sequence shown here is derived from an EMBL/GenBank/DDBJ whole genome shotgun (WGS) entry which is preliminary data.</text>
</comment>
<keyword evidence="2" id="KW-1185">Reference proteome</keyword>
<sequence>MRPKLILERHIPSFRIHGLFEPPQYLAVNLRLLQLVAAVDWRRLDGAPTPAAPIIFRHPLRIRKHSGEELNHASFSSLSNSKQRAVAVLRTVKFSSEDDEFICDYF</sequence>